<dbReference type="Gene3D" id="3.40.1360.10">
    <property type="match status" value="1"/>
</dbReference>
<evidence type="ECO:0000313" key="3">
    <source>
        <dbReference type="Proteomes" id="UP001217500"/>
    </source>
</evidence>
<name>A0AAE9XT03_9PROT</name>
<evidence type="ECO:0000256" key="1">
    <source>
        <dbReference type="SAM" id="MobiDB-lite"/>
    </source>
</evidence>
<gene>
    <name evidence="2" type="ORF">PH603_01465</name>
</gene>
<protein>
    <submittedName>
        <fullName evidence="2">Toprim domain-containing protein</fullName>
    </submittedName>
</protein>
<evidence type="ECO:0000313" key="2">
    <source>
        <dbReference type="EMBL" id="WCL54426.1"/>
    </source>
</evidence>
<reference evidence="2" key="1">
    <citation type="submission" date="2023-01" db="EMBL/GenBank/DDBJ databases">
        <title>The genome sequence of Kordiimonadaceae bacterium 6D33.</title>
        <authorList>
            <person name="Liu Y."/>
        </authorList>
    </citation>
    <scope>NUCLEOTIDE SEQUENCE</scope>
    <source>
        <strain evidence="2">6D33</strain>
    </source>
</reference>
<dbReference type="Pfam" id="PF13155">
    <property type="entry name" value="Toprim_2"/>
    <property type="match status" value="1"/>
</dbReference>
<dbReference type="RefSeq" id="WP_289504145.1">
    <property type="nucleotide sequence ID" value="NZ_CP116805.1"/>
</dbReference>
<sequence>MARIPENLIDRAMQTDMLSILQYFNVAPDPNDRKRYKTLDKSNHIKIENDVWVDFNQPGRPGKKNAGGRGPISLFQHLAAVDFTTAVHDLAGTPLPHPSKEFLTQRKRAHDLNAPKFFPPRLNRSVLPAALDWLVSVRGIQPNFVNRMIAAGKIIPAQSKSLGPVICFPMTSPTGEIVGAEVILLTPPSGMKNKQVWGGAAAKSSGRFALESGKNGPNVLVESAVDGLSYFQMYESDRQFQVLSIAGRPSLPLAWVEPGRSLICATDADAAGDELYMKIAEHHPLRARETPPTGKDWNDHLKNQKIPMG</sequence>
<dbReference type="EMBL" id="CP116805">
    <property type="protein sequence ID" value="WCL54426.1"/>
    <property type="molecule type" value="Genomic_DNA"/>
</dbReference>
<feature type="region of interest" description="Disordered" evidence="1">
    <location>
        <begin position="287"/>
        <end position="309"/>
    </location>
</feature>
<dbReference type="Proteomes" id="UP001217500">
    <property type="component" value="Chromosome"/>
</dbReference>
<dbReference type="AlphaFoldDB" id="A0AAE9XT03"/>
<accession>A0AAE9XT03</accession>
<proteinExistence type="predicted"/>
<keyword evidence="3" id="KW-1185">Reference proteome</keyword>
<dbReference type="KEGG" id="gso:PH603_01465"/>
<organism evidence="2 3">
    <name type="scientific">Gimibacter soli</name>
    <dbReference type="NCBI Taxonomy" id="3024400"/>
    <lineage>
        <taxon>Bacteria</taxon>
        <taxon>Pseudomonadati</taxon>
        <taxon>Pseudomonadota</taxon>
        <taxon>Alphaproteobacteria</taxon>
        <taxon>Kordiimonadales</taxon>
        <taxon>Temperatibacteraceae</taxon>
        <taxon>Gimibacter</taxon>
    </lineage>
</organism>